<evidence type="ECO:0000256" key="3">
    <source>
        <dbReference type="ARBA" id="ARBA00023163"/>
    </source>
</evidence>
<dbReference type="PANTHER" id="PTHR43479:SF11">
    <property type="entry name" value="ACREF_ENVCD OPERON REPRESSOR-RELATED"/>
    <property type="match status" value="1"/>
</dbReference>
<feature type="domain" description="HTH tetR-type" evidence="5">
    <location>
        <begin position="19"/>
        <end position="79"/>
    </location>
</feature>
<gene>
    <name evidence="6" type="ORF">SAMN05443550_114107</name>
</gene>
<keyword evidence="2 4" id="KW-0238">DNA-binding</keyword>
<evidence type="ECO:0000313" key="6">
    <source>
        <dbReference type="EMBL" id="SEB18442.1"/>
    </source>
</evidence>
<name>A0A1H4HBF2_9SPHI</name>
<keyword evidence="1" id="KW-0805">Transcription regulation</keyword>
<dbReference type="Pfam" id="PF00440">
    <property type="entry name" value="TetR_N"/>
    <property type="match status" value="1"/>
</dbReference>
<dbReference type="Gene3D" id="1.10.357.10">
    <property type="entry name" value="Tetracycline Repressor, domain 2"/>
    <property type="match status" value="1"/>
</dbReference>
<dbReference type="SUPFAM" id="SSF46689">
    <property type="entry name" value="Homeodomain-like"/>
    <property type="match status" value="1"/>
</dbReference>
<dbReference type="PANTHER" id="PTHR43479">
    <property type="entry name" value="ACREF/ENVCD OPERON REPRESSOR-RELATED"/>
    <property type="match status" value="1"/>
</dbReference>
<feature type="DNA-binding region" description="H-T-H motif" evidence="4">
    <location>
        <begin position="42"/>
        <end position="61"/>
    </location>
</feature>
<dbReference type="GO" id="GO:0003677">
    <property type="term" value="F:DNA binding"/>
    <property type="evidence" value="ECO:0007669"/>
    <property type="project" value="UniProtKB-UniRule"/>
</dbReference>
<evidence type="ECO:0000256" key="4">
    <source>
        <dbReference type="PROSITE-ProRule" id="PRU00335"/>
    </source>
</evidence>
<dbReference type="PRINTS" id="PR00455">
    <property type="entry name" value="HTHTETR"/>
</dbReference>
<dbReference type="InterPro" id="IPR001647">
    <property type="entry name" value="HTH_TetR"/>
</dbReference>
<organism evidence="6 7">
    <name type="scientific">Pedobacter hartonius</name>
    <dbReference type="NCBI Taxonomy" id="425514"/>
    <lineage>
        <taxon>Bacteria</taxon>
        <taxon>Pseudomonadati</taxon>
        <taxon>Bacteroidota</taxon>
        <taxon>Sphingobacteriia</taxon>
        <taxon>Sphingobacteriales</taxon>
        <taxon>Sphingobacteriaceae</taxon>
        <taxon>Pedobacter</taxon>
    </lineage>
</organism>
<evidence type="ECO:0000256" key="1">
    <source>
        <dbReference type="ARBA" id="ARBA00023015"/>
    </source>
</evidence>
<dbReference type="InterPro" id="IPR009057">
    <property type="entry name" value="Homeodomain-like_sf"/>
</dbReference>
<dbReference type="InterPro" id="IPR036271">
    <property type="entry name" value="Tet_transcr_reg_TetR-rel_C_sf"/>
</dbReference>
<protein>
    <submittedName>
        <fullName evidence="6">Transcriptional regulator, TetR family</fullName>
    </submittedName>
</protein>
<dbReference type="Proteomes" id="UP000198850">
    <property type="component" value="Unassembled WGS sequence"/>
</dbReference>
<dbReference type="SUPFAM" id="SSF48498">
    <property type="entry name" value="Tetracyclin repressor-like, C-terminal domain"/>
    <property type="match status" value="1"/>
</dbReference>
<dbReference type="InterPro" id="IPR050624">
    <property type="entry name" value="HTH-type_Tx_Regulator"/>
</dbReference>
<keyword evidence="7" id="KW-1185">Reference proteome</keyword>
<reference evidence="6 7" key="1">
    <citation type="submission" date="2016-10" db="EMBL/GenBank/DDBJ databases">
        <authorList>
            <person name="de Groot N.N."/>
        </authorList>
    </citation>
    <scope>NUCLEOTIDE SEQUENCE [LARGE SCALE GENOMIC DNA]</scope>
    <source>
        <strain evidence="6 7">DSM 19033</strain>
    </source>
</reference>
<dbReference type="InterPro" id="IPR025996">
    <property type="entry name" value="MT1864/Rv1816-like_C"/>
</dbReference>
<accession>A0A1H4HBF2</accession>
<keyword evidence="3" id="KW-0804">Transcription</keyword>
<dbReference type="STRING" id="425514.SAMN05443550_114107"/>
<dbReference type="Pfam" id="PF13305">
    <property type="entry name" value="TetR_C_33"/>
    <property type="match status" value="1"/>
</dbReference>
<dbReference type="EMBL" id="FNRA01000014">
    <property type="protein sequence ID" value="SEB18442.1"/>
    <property type="molecule type" value="Genomic_DNA"/>
</dbReference>
<evidence type="ECO:0000259" key="5">
    <source>
        <dbReference type="PROSITE" id="PS50977"/>
    </source>
</evidence>
<dbReference type="AlphaFoldDB" id="A0A1H4HBF2"/>
<proteinExistence type="predicted"/>
<evidence type="ECO:0000256" key="2">
    <source>
        <dbReference type="ARBA" id="ARBA00023125"/>
    </source>
</evidence>
<dbReference type="PROSITE" id="PS50977">
    <property type="entry name" value="HTH_TETR_2"/>
    <property type="match status" value="1"/>
</dbReference>
<sequence>MRGAQQRMGISERKKREKIDKKELIRSAAMKMFLEDGYAKTSIRNIADAIEYSPGTIYLYYKDKDELLYEVQRDAYLKMLEDFKTKAKHKDPVKRLLQIGKTYVTFGLKNPELYDLMFIIRAPMNVDENLHKDNGGECFEYLLDCLESCIDKDLLKVTDLQQAALQCWAMAHGLVSLHLRCRLKMIAEEKEIPKVLAAAMEGYIKQLIK</sequence>
<evidence type="ECO:0000313" key="7">
    <source>
        <dbReference type="Proteomes" id="UP000198850"/>
    </source>
</evidence>